<organism evidence="2 3">
    <name type="scientific">Acorus calamus</name>
    <name type="common">Sweet flag</name>
    <dbReference type="NCBI Taxonomy" id="4465"/>
    <lineage>
        <taxon>Eukaryota</taxon>
        <taxon>Viridiplantae</taxon>
        <taxon>Streptophyta</taxon>
        <taxon>Embryophyta</taxon>
        <taxon>Tracheophyta</taxon>
        <taxon>Spermatophyta</taxon>
        <taxon>Magnoliopsida</taxon>
        <taxon>Liliopsida</taxon>
        <taxon>Acoraceae</taxon>
        <taxon>Acorus</taxon>
    </lineage>
</organism>
<evidence type="ECO:0000313" key="2">
    <source>
        <dbReference type="EMBL" id="KAK1323404.1"/>
    </source>
</evidence>
<evidence type="ECO:0000313" key="3">
    <source>
        <dbReference type="Proteomes" id="UP001180020"/>
    </source>
</evidence>
<dbReference type="Proteomes" id="UP001180020">
    <property type="component" value="Unassembled WGS sequence"/>
</dbReference>
<gene>
    <name evidence="2" type="ORF">QJS10_CPA02g00394</name>
</gene>
<proteinExistence type="predicted"/>
<keyword evidence="1" id="KW-0472">Membrane</keyword>
<reference evidence="2" key="1">
    <citation type="journal article" date="2023" name="Nat. Commun.">
        <title>Diploid and tetraploid genomes of Acorus and the evolution of monocots.</title>
        <authorList>
            <person name="Ma L."/>
            <person name="Liu K.W."/>
            <person name="Li Z."/>
            <person name="Hsiao Y.Y."/>
            <person name="Qi Y."/>
            <person name="Fu T."/>
            <person name="Tang G.D."/>
            <person name="Zhang D."/>
            <person name="Sun W.H."/>
            <person name="Liu D.K."/>
            <person name="Li Y."/>
            <person name="Chen G.Z."/>
            <person name="Liu X.D."/>
            <person name="Liao X.Y."/>
            <person name="Jiang Y.T."/>
            <person name="Yu X."/>
            <person name="Hao Y."/>
            <person name="Huang J."/>
            <person name="Zhao X.W."/>
            <person name="Ke S."/>
            <person name="Chen Y.Y."/>
            <person name="Wu W.L."/>
            <person name="Hsu J.L."/>
            <person name="Lin Y.F."/>
            <person name="Huang M.D."/>
            <person name="Li C.Y."/>
            <person name="Huang L."/>
            <person name="Wang Z.W."/>
            <person name="Zhao X."/>
            <person name="Zhong W.Y."/>
            <person name="Peng D.H."/>
            <person name="Ahmad S."/>
            <person name="Lan S."/>
            <person name="Zhang J.S."/>
            <person name="Tsai W.C."/>
            <person name="Van de Peer Y."/>
            <person name="Liu Z.J."/>
        </authorList>
    </citation>
    <scope>NUCLEOTIDE SEQUENCE</scope>
    <source>
        <strain evidence="2">CP</strain>
    </source>
</reference>
<keyword evidence="1" id="KW-1133">Transmembrane helix</keyword>
<feature type="transmembrane region" description="Helical" evidence="1">
    <location>
        <begin position="146"/>
        <end position="170"/>
    </location>
</feature>
<comment type="caution">
    <text evidence="2">The sequence shown here is derived from an EMBL/GenBank/DDBJ whole genome shotgun (WGS) entry which is preliminary data.</text>
</comment>
<protein>
    <submittedName>
        <fullName evidence="2">Uncharacterized protein</fullName>
    </submittedName>
</protein>
<accession>A0AAV9FCK2</accession>
<sequence>MGSLETRSRRVPTKLVFKEGEMQVLVHDVPTDHLTSVSRDDRGNSPLYGLSQLIGGKSSHPAELILGVVPQDVVAADGDPMLLSKCDHRVRERVVFLAGDILRTVPLHLVLKYCHFESRGEPALVGHVVDYGFPNRASKRKPGRVCFMNTVALASGFPCLSTTWSLVVLLRALSVLSIW</sequence>
<evidence type="ECO:0000256" key="1">
    <source>
        <dbReference type="SAM" id="Phobius"/>
    </source>
</evidence>
<keyword evidence="1" id="KW-0812">Transmembrane</keyword>
<dbReference type="EMBL" id="JAUJYO010000002">
    <property type="protein sequence ID" value="KAK1323404.1"/>
    <property type="molecule type" value="Genomic_DNA"/>
</dbReference>
<name>A0AAV9FCK2_ACOCL</name>
<reference evidence="2" key="2">
    <citation type="submission" date="2023-06" db="EMBL/GenBank/DDBJ databases">
        <authorList>
            <person name="Ma L."/>
            <person name="Liu K.-W."/>
            <person name="Li Z."/>
            <person name="Hsiao Y.-Y."/>
            <person name="Qi Y."/>
            <person name="Fu T."/>
            <person name="Tang G."/>
            <person name="Zhang D."/>
            <person name="Sun W.-H."/>
            <person name="Liu D.-K."/>
            <person name="Li Y."/>
            <person name="Chen G.-Z."/>
            <person name="Liu X.-D."/>
            <person name="Liao X.-Y."/>
            <person name="Jiang Y.-T."/>
            <person name="Yu X."/>
            <person name="Hao Y."/>
            <person name="Huang J."/>
            <person name="Zhao X.-W."/>
            <person name="Ke S."/>
            <person name="Chen Y.-Y."/>
            <person name="Wu W.-L."/>
            <person name="Hsu J.-L."/>
            <person name="Lin Y.-F."/>
            <person name="Huang M.-D."/>
            <person name="Li C.-Y."/>
            <person name="Huang L."/>
            <person name="Wang Z.-W."/>
            <person name="Zhao X."/>
            <person name="Zhong W.-Y."/>
            <person name="Peng D.-H."/>
            <person name="Ahmad S."/>
            <person name="Lan S."/>
            <person name="Zhang J.-S."/>
            <person name="Tsai W.-C."/>
            <person name="Van De Peer Y."/>
            <person name="Liu Z.-J."/>
        </authorList>
    </citation>
    <scope>NUCLEOTIDE SEQUENCE</scope>
    <source>
        <strain evidence="2">CP</strain>
        <tissue evidence="2">Leaves</tissue>
    </source>
</reference>
<keyword evidence="3" id="KW-1185">Reference proteome</keyword>
<dbReference type="AlphaFoldDB" id="A0AAV9FCK2"/>